<keyword evidence="3" id="KW-0378">Hydrolase</keyword>
<evidence type="ECO:0000313" key="7">
    <source>
        <dbReference type="EMBL" id="KAJ1091837.1"/>
    </source>
</evidence>
<organism evidence="7 8">
    <name type="scientific">Pleurodeles waltl</name>
    <name type="common">Iberian ribbed newt</name>
    <dbReference type="NCBI Taxonomy" id="8319"/>
    <lineage>
        <taxon>Eukaryota</taxon>
        <taxon>Metazoa</taxon>
        <taxon>Chordata</taxon>
        <taxon>Craniata</taxon>
        <taxon>Vertebrata</taxon>
        <taxon>Euteleostomi</taxon>
        <taxon>Amphibia</taxon>
        <taxon>Batrachia</taxon>
        <taxon>Caudata</taxon>
        <taxon>Salamandroidea</taxon>
        <taxon>Salamandridae</taxon>
        <taxon>Pleurodelinae</taxon>
        <taxon>Pleurodeles</taxon>
    </lineage>
</organism>
<dbReference type="PANTHER" id="PTHR43108:SF9">
    <property type="entry name" value="N-ACETYLGLUCOSAMINE-6-SULFATASE"/>
    <property type="match status" value="1"/>
</dbReference>
<reference evidence="7" key="1">
    <citation type="journal article" date="2022" name="bioRxiv">
        <title>Sequencing and chromosome-scale assembly of the giantPleurodeles waltlgenome.</title>
        <authorList>
            <person name="Brown T."/>
            <person name="Elewa A."/>
            <person name="Iarovenko S."/>
            <person name="Subramanian E."/>
            <person name="Araus A.J."/>
            <person name="Petzold A."/>
            <person name="Susuki M."/>
            <person name="Suzuki K.-i.T."/>
            <person name="Hayashi T."/>
            <person name="Toyoda A."/>
            <person name="Oliveira C."/>
            <person name="Osipova E."/>
            <person name="Leigh N.D."/>
            <person name="Simon A."/>
            <person name="Yun M.H."/>
        </authorList>
    </citation>
    <scope>NUCLEOTIDE SEQUENCE</scope>
    <source>
        <strain evidence="7">20211129_DDA</strain>
        <tissue evidence="7">Liver</tissue>
    </source>
</reference>
<evidence type="ECO:0000313" key="8">
    <source>
        <dbReference type="Proteomes" id="UP001066276"/>
    </source>
</evidence>
<dbReference type="GO" id="GO:0008449">
    <property type="term" value="F:N-acetylglucosamine-6-sulfatase activity"/>
    <property type="evidence" value="ECO:0007669"/>
    <property type="project" value="UniProtKB-UniRule"/>
</dbReference>
<dbReference type="InterPro" id="IPR000917">
    <property type="entry name" value="Sulfatase_N"/>
</dbReference>
<dbReference type="SUPFAM" id="SSF53649">
    <property type="entry name" value="Alkaline phosphatase-like"/>
    <property type="match status" value="1"/>
</dbReference>
<keyword evidence="3" id="KW-0458">Lysosome</keyword>
<comment type="PTM">
    <text evidence="4">The conversion to 3-oxoalanine (also known as C-formylglycine, FGly), of a serine or cysteine residue in prokaryotes and of a cysteine residue in eukaryotes, is critical for catalytic activity.</text>
</comment>
<name>A0AAV7LLA4_PLEWA</name>
<comment type="caution">
    <text evidence="7">The sequence shown here is derived from an EMBL/GenBank/DDBJ whole genome shotgun (WGS) entry which is preliminary data.</text>
</comment>
<dbReference type="CDD" id="cd16147">
    <property type="entry name" value="G6S"/>
    <property type="match status" value="1"/>
</dbReference>
<evidence type="ECO:0000256" key="4">
    <source>
        <dbReference type="PIRSR" id="PIRSR036666-50"/>
    </source>
</evidence>
<dbReference type="InterPro" id="IPR017850">
    <property type="entry name" value="Alkaline_phosphatase_core_sf"/>
</dbReference>
<dbReference type="PIRSF" id="PIRSF036666">
    <property type="entry name" value="G6S"/>
    <property type="match status" value="1"/>
</dbReference>
<protein>
    <recommendedName>
        <fullName evidence="3">N-acetylglucosamine-6-sulfatase</fullName>
        <ecNumber evidence="3">3.1.6.14</ecNumber>
    </recommendedName>
    <alternativeName>
        <fullName evidence="3">Glucosamine-6-sulfatase</fullName>
    </alternativeName>
</protein>
<proteinExistence type="inferred from homology"/>
<comment type="catalytic activity">
    <reaction evidence="3">
        <text>Hydrolysis of the 6-sulfate groups of the N-acetyl-D-glucosamine 6-sulfate units of heparan sulfate and keratan sulfate.</text>
        <dbReference type="EC" id="3.1.6.14"/>
    </reaction>
</comment>
<feature type="chain" id="PRO_5043753692" description="N-acetylglucosamine-6-sulfatase" evidence="5">
    <location>
        <begin position="22"/>
        <end position="508"/>
    </location>
</feature>
<evidence type="ECO:0000256" key="3">
    <source>
        <dbReference type="PIRNR" id="PIRNR036666"/>
    </source>
</evidence>
<feature type="domain" description="Sulfatase N-terminal" evidence="6">
    <location>
        <begin position="24"/>
        <end position="359"/>
    </location>
</feature>
<comment type="similarity">
    <text evidence="2 3">Belongs to the sulfatase family.</text>
</comment>
<dbReference type="GO" id="GO:0046872">
    <property type="term" value="F:metal ion binding"/>
    <property type="evidence" value="ECO:0007669"/>
    <property type="project" value="UniProtKB-UniRule"/>
</dbReference>
<dbReference type="EC" id="3.1.6.14" evidence="3"/>
<dbReference type="InterPro" id="IPR012251">
    <property type="entry name" value="GlcNAc_6-SO4ase"/>
</dbReference>
<evidence type="ECO:0000256" key="1">
    <source>
        <dbReference type="ARBA" id="ARBA00001913"/>
    </source>
</evidence>
<evidence type="ECO:0000256" key="5">
    <source>
        <dbReference type="SAM" id="SignalP"/>
    </source>
</evidence>
<dbReference type="EMBL" id="JANPWB010000015">
    <property type="protein sequence ID" value="KAJ1091837.1"/>
    <property type="molecule type" value="Genomic_DNA"/>
</dbReference>
<keyword evidence="8" id="KW-1185">Reference proteome</keyword>
<dbReference type="GO" id="GO:0005764">
    <property type="term" value="C:lysosome"/>
    <property type="evidence" value="ECO:0007669"/>
    <property type="project" value="UniProtKB-SubCell"/>
</dbReference>
<evidence type="ECO:0000259" key="6">
    <source>
        <dbReference type="Pfam" id="PF00884"/>
    </source>
</evidence>
<keyword evidence="3" id="KW-0106">Calcium</keyword>
<comment type="subcellular location">
    <subcellularLocation>
        <location evidence="3">Lysosome</location>
    </subcellularLocation>
</comment>
<dbReference type="AlphaFoldDB" id="A0AAV7LLA4"/>
<dbReference type="Gene3D" id="3.40.720.10">
    <property type="entry name" value="Alkaline Phosphatase, subunit A"/>
    <property type="match status" value="1"/>
</dbReference>
<keyword evidence="3" id="KW-0479">Metal-binding</keyword>
<gene>
    <name evidence="7" type="ORF">NDU88_004952</name>
</gene>
<dbReference type="GO" id="GO:0030203">
    <property type="term" value="P:glycosaminoglycan metabolic process"/>
    <property type="evidence" value="ECO:0007669"/>
    <property type="project" value="InterPro"/>
</dbReference>
<accession>A0AAV7LLA4</accession>
<keyword evidence="5" id="KW-0732">Signal</keyword>
<comment type="cofactor">
    <cofactor evidence="1 3">
        <name>Ca(2+)</name>
        <dbReference type="ChEBI" id="CHEBI:29108"/>
    </cofactor>
</comment>
<dbReference type="Pfam" id="PF00884">
    <property type="entry name" value="Sulfatase"/>
    <property type="match status" value="1"/>
</dbReference>
<feature type="modified residue" description="3-oxoalanine (Cys)" evidence="4">
    <location>
        <position position="68"/>
    </location>
</feature>
<dbReference type="Proteomes" id="UP001066276">
    <property type="component" value="Chromosome 11"/>
</dbReference>
<dbReference type="PANTHER" id="PTHR43108">
    <property type="entry name" value="N-ACETYLGLUCOSAMINE-6-SULFATASE FAMILY MEMBER"/>
    <property type="match status" value="1"/>
</dbReference>
<evidence type="ECO:0000256" key="2">
    <source>
        <dbReference type="ARBA" id="ARBA00008779"/>
    </source>
</evidence>
<feature type="signal peptide" evidence="5">
    <location>
        <begin position="1"/>
        <end position="21"/>
    </location>
</feature>
<sequence length="508" mass="56853">MRGRLLLALFTTCHLTWAAQATPKNIVLILTDDQDTELGGMTPITKTKTLIGQAGVSFTNAFTVVPLCCPSRSSLLSGRYPHNHQVFNNSLNGNCSSPDWQKHQEPQAFPVFLQKQGYQTFFGGKYLNQYGHAEAGGVKHIPPGWQIWNGLVGNSRYYNYSLSSNGHEEVHGDSYENDYLTDVLANRTVDFLKKVSRSPFFVMLCPPAPHSPWTPAPKYEGTYNTTKAPRGGSYDVHGKDKHWLIRQARSPMSSTSVAFLDNTYRRRWQTLLSVDDLVEKVVLQLQELKLLDSTYIFYTSDNGYHTGQFSLPIDKRQMYDFDLRVPLLVRGPGIKPNQTNMLPVLNIDLATTFLDIAGINVSETTMDGRSLLPLLMSPSWNGTWRSDFLVEYTGEGRSEADPSCPSLGPGVSNCFPDCVCEDACNNTYACVRTMSSTNLQYCEFSDLENFVEVYNMTSDPYQLTNIVSTLKKEQPDLLQLMNQRLIQLQACAGGSCRTPGHHRPFGAS</sequence>
<dbReference type="GO" id="GO:0005539">
    <property type="term" value="F:glycosaminoglycan binding"/>
    <property type="evidence" value="ECO:0007669"/>
    <property type="project" value="TreeGrafter"/>
</dbReference>